<feature type="signal peptide" evidence="1">
    <location>
        <begin position="1"/>
        <end position="26"/>
    </location>
</feature>
<reference evidence="2 3" key="1">
    <citation type="submission" date="2017-08" db="EMBL/GenBank/DDBJ databases">
        <title>Infants hospitalized years apart are colonized by the same room-sourced microbial strains.</title>
        <authorList>
            <person name="Brooks B."/>
            <person name="Olm M.R."/>
            <person name="Firek B.A."/>
            <person name="Baker R."/>
            <person name="Thomas B.C."/>
            <person name="Morowitz M.J."/>
            <person name="Banfield J.F."/>
        </authorList>
    </citation>
    <scope>NUCLEOTIDE SEQUENCE [LARGE SCALE GENOMIC DNA]</scope>
    <source>
        <strain evidence="2">S2_003_000_R1_3</strain>
    </source>
</reference>
<evidence type="ECO:0000313" key="2">
    <source>
        <dbReference type="EMBL" id="PZR04236.1"/>
    </source>
</evidence>
<name>A0A2W5SXC4_9CORY</name>
<dbReference type="Proteomes" id="UP000249432">
    <property type="component" value="Unassembled WGS sequence"/>
</dbReference>
<feature type="chain" id="PRO_5015846030" description="Secreted protein" evidence="1">
    <location>
        <begin position="27"/>
        <end position="184"/>
    </location>
</feature>
<evidence type="ECO:0008006" key="4">
    <source>
        <dbReference type="Google" id="ProtNLM"/>
    </source>
</evidence>
<evidence type="ECO:0000256" key="1">
    <source>
        <dbReference type="SAM" id="SignalP"/>
    </source>
</evidence>
<keyword evidence="1" id="KW-0732">Signal</keyword>
<dbReference type="RefSeq" id="WP_303735111.1">
    <property type="nucleotide sequence ID" value="NZ_CAKZHK010000003.1"/>
</dbReference>
<gene>
    <name evidence="2" type="ORF">DI525_07470</name>
</gene>
<sequence length="184" mass="19735">MRKLIKLATTGVFIATLVISAPLATAHHALGPVVSEASIQTHVAGDQVTIKTDTGESTWTVSDFEVDPIVSSGGKVTFTINVTKGEFTLSSKNIGFFSAGGKLIQPAQLVYVDTGNVHHRLTRLETFHEGETLTVTAGFNPFSSNPGNHEPAAKDNFFGYANNGINPDVRWKLNLMEGNHDLEG</sequence>
<evidence type="ECO:0000313" key="3">
    <source>
        <dbReference type="Proteomes" id="UP000249432"/>
    </source>
</evidence>
<proteinExistence type="predicted"/>
<accession>A0A2W5SXC4</accession>
<dbReference type="EMBL" id="QFRA01000019">
    <property type="protein sequence ID" value="PZR04236.1"/>
    <property type="molecule type" value="Genomic_DNA"/>
</dbReference>
<organism evidence="2 3">
    <name type="scientific">Corynebacterium kroppenstedtii</name>
    <dbReference type="NCBI Taxonomy" id="161879"/>
    <lineage>
        <taxon>Bacteria</taxon>
        <taxon>Bacillati</taxon>
        <taxon>Actinomycetota</taxon>
        <taxon>Actinomycetes</taxon>
        <taxon>Mycobacteriales</taxon>
        <taxon>Corynebacteriaceae</taxon>
        <taxon>Corynebacterium</taxon>
    </lineage>
</organism>
<comment type="caution">
    <text evidence="2">The sequence shown here is derived from an EMBL/GenBank/DDBJ whole genome shotgun (WGS) entry which is preliminary data.</text>
</comment>
<dbReference type="AlphaFoldDB" id="A0A2W5SXC4"/>
<protein>
    <recommendedName>
        <fullName evidence="4">Secreted protein</fullName>
    </recommendedName>
</protein>